<dbReference type="GO" id="GO:0009240">
    <property type="term" value="P:isopentenyl diphosphate biosynthetic process"/>
    <property type="evidence" value="ECO:0007669"/>
    <property type="project" value="TreeGrafter"/>
</dbReference>
<evidence type="ECO:0000313" key="11">
    <source>
        <dbReference type="EMBL" id="VAW26070.1"/>
    </source>
</evidence>
<dbReference type="Gene3D" id="3.90.79.10">
    <property type="entry name" value="Nucleoside Triphosphate Pyrophosphohydrolase"/>
    <property type="match status" value="1"/>
</dbReference>
<dbReference type="GO" id="GO:0004452">
    <property type="term" value="F:isopentenyl-diphosphate delta-isomerase activity"/>
    <property type="evidence" value="ECO:0007669"/>
    <property type="project" value="UniProtKB-EC"/>
</dbReference>
<dbReference type="NCBIfam" id="NF002995">
    <property type="entry name" value="PRK03759.1"/>
    <property type="match status" value="1"/>
</dbReference>
<evidence type="ECO:0000256" key="2">
    <source>
        <dbReference type="ARBA" id="ARBA00007579"/>
    </source>
</evidence>
<dbReference type="GO" id="GO:0046872">
    <property type="term" value="F:metal ion binding"/>
    <property type="evidence" value="ECO:0007669"/>
    <property type="project" value="UniProtKB-KW"/>
</dbReference>
<evidence type="ECO:0000256" key="5">
    <source>
        <dbReference type="ARBA" id="ARBA00022723"/>
    </source>
</evidence>
<evidence type="ECO:0000259" key="10">
    <source>
        <dbReference type="PROSITE" id="PS51462"/>
    </source>
</evidence>
<dbReference type="Pfam" id="PF00293">
    <property type="entry name" value="NUDIX"/>
    <property type="match status" value="1"/>
</dbReference>
<dbReference type="EMBL" id="UOES01000060">
    <property type="protein sequence ID" value="VAW26070.1"/>
    <property type="molecule type" value="Genomic_DNA"/>
</dbReference>
<evidence type="ECO:0000256" key="7">
    <source>
        <dbReference type="ARBA" id="ARBA00023211"/>
    </source>
</evidence>
<dbReference type="InterPro" id="IPR000086">
    <property type="entry name" value="NUDIX_hydrolase_dom"/>
</dbReference>
<keyword evidence="6" id="KW-0460">Magnesium</keyword>
<keyword evidence="4" id="KW-0963">Cytoplasm</keyword>
<organism evidence="11">
    <name type="scientific">hydrothermal vent metagenome</name>
    <dbReference type="NCBI Taxonomy" id="652676"/>
    <lineage>
        <taxon>unclassified sequences</taxon>
        <taxon>metagenomes</taxon>
        <taxon>ecological metagenomes</taxon>
    </lineage>
</organism>
<dbReference type="EC" id="5.3.3.2" evidence="3"/>
<reference evidence="11" key="1">
    <citation type="submission" date="2018-06" db="EMBL/GenBank/DDBJ databases">
        <authorList>
            <person name="Zhirakovskaya E."/>
        </authorList>
    </citation>
    <scope>NUCLEOTIDE SEQUENCE</scope>
</reference>
<dbReference type="HAMAP" id="MF_00202">
    <property type="entry name" value="Idi"/>
    <property type="match status" value="1"/>
</dbReference>
<dbReference type="PROSITE" id="PS51462">
    <property type="entry name" value="NUDIX"/>
    <property type="match status" value="1"/>
</dbReference>
<protein>
    <recommendedName>
        <fullName evidence="3">isopentenyl-diphosphate Delta-isomerase</fullName>
        <ecNumber evidence="3">5.3.3.2</ecNumber>
    </recommendedName>
</protein>
<feature type="domain" description="Nudix hydrolase" evidence="10">
    <location>
        <begin position="27"/>
        <end position="159"/>
    </location>
</feature>
<dbReference type="NCBIfam" id="TIGR02150">
    <property type="entry name" value="IPP_isom_1"/>
    <property type="match status" value="1"/>
</dbReference>
<dbReference type="PIRSF" id="PIRSF018427">
    <property type="entry name" value="Isopntndiph_ism"/>
    <property type="match status" value="1"/>
</dbReference>
<dbReference type="SUPFAM" id="SSF55811">
    <property type="entry name" value="Nudix"/>
    <property type="match status" value="1"/>
</dbReference>
<evidence type="ECO:0000256" key="9">
    <source>
        <dbReference type="ARBA" id="ARBA00023235"/>
    </source>
</evidence>
<evidence type="ECO:0000256" key="4">
    <source>
        <dbReference type="ARBA" id="ARBA00022490"/>
    </source>
</evidence>
<comment type="similarity">
    <text evidence="2">Belongs to the IPP isomerase type 1 family.</text>
</comment>
<dbReference type="GO" id="GO:0050992">
    <property type="term" value="P:dimethylallyl diphosphate biosynthetic process"/>
    <property type="evidence" value="ECO:0007669"/>
    <property type="project" value="UniProtKB-UniPathway"/>
</dbReference>
<dbReference type="AlphaFoldDB" id="A0A3B0UAH8"/>
<dbReference type="InterPro" id="IPR015797">
    <property type="entry name" value="NUDIX_hydrolase-like_dom_sf"/>
</dbReference>
<evidence type="ECO:0000256" key="1">
    <source>
        <dbReference type="ARBA" id="ARBA00004826"/>
    </source>
</evidence>
<keyword evidence="5" id="KW-0479">Metal-binding</keyword>
<comment type="pathway">
    <text evidence="1">Isoprenoid biosynthesis; dimethylallyl diphosphate biosynthesis; dimethylallyl diphosphate from isopentenyl diphosphate: step 1/1.</text>
</comment>
<dbReference type="CDD" id="cd02885">
    <property type="entry name" value="NUDIX_IPP_Isomerase"/>
    <property type="match status" value="1"/>
</dbReference>
<evidence type="ECO:0000256" key="8">
    <source>
        <dbReference type="ARBA" id="ARBA00023229"/>
    </source>
</evidence>
<dbReference type="GO" id="GO:0005737">
    <property type="term" value="C:cytoplasm"/>
    <property type="evidence" value="ECO:0007669"/>
    <property type="project" value="TreeGrafter"/>
</dbReference>
<dbReference type="InterPro" id="IPR056375">
    <property type="entry name" value="Idi_bact"/>
</dbReference>
<sequence length="171" mass="19641">MADVILVNSKDFPIGTMEKLEAHQKGKLHRAYSVFLFNNQQELLLQKRAATKYHSANLWSNTCCSHPAPGEHLTTSAQNRLLNEMGITTSLQSLFSFTYKTEFENGLIEHELDHVLIGKFNASPLPNPAEASDWKYASFKEVSNGIKLNPEHYTFWFKEIYKRVFKFILSN</sequence>
<dbReference type="UniPathway" id="UPA00059">
    <property type="reaction ID" value="UER00104"/>
</dbReference>
<keyword evidence="8" id="KW-0414">Isoprene biosynthesis</keyword>
<keyword evidence="7" id="KW-0464">Manganese</keyword>
<gene>
    <name evidence="11" type="ORF">MNBD_BACTEROID06-1845</name>
</gene>
<name>A0A3B0UAH8_9ZZZZ</name>
<evidence type="ECO:0000256" key="3">
    <source>
        <dbReference type="ARBA" id="ARBA00012057"/>
    </source>
</evidence>
<accession>A0A3B0UAH8</accession>
<proteinExistence type="inferred from homology"/>
<dbReference type="PANTHER" id="PTHR10885:SF0">
    <property type="entry name" value="ISOPENTENYL-DIPHOSPHATE DELTA-ISOMERASE"/>
    <property type="match status" value="1"/>
</dbReference>
<dbReference type="PANTHER" id="PTHR10885">
    <property type="entry name" value="ISOPENTENYL-DIPHOSPHATE DELTA-ISOMERASE"/>
    <property type="match status" value="1"/>
</dbReference>
<dbReference type="InterPro" id="IPR011876">
    <property type="entry name" value="IsopentenylPP_isomerase_typ1"/>
</dbReference>
<keyword evidence="9 11" id="KW-0413">Isomerase</keyword>
<evidence type="ECO:0000256" key="6">
    <source>
        <dbReference type="ARBA" id="ARBA00022842"/>
    </source>
</evidence>